<dbReference type="InterPro" id="IPR002753">
    <property type="entry name" value="UPF0058"/>
</dbReference>
<dbReference type="InterPro" id="IPR036519">
    <property type="entry name" value="UPF0058_sf"/>
</dbReference>
<comment type="caution">
    <text evidence="1">The sequence shown here is derived from an EMBL/GenBank/DDBJ whole genome shotgun (WGS) entry which is preliminary data.</text>
</comment>
<dbReference type="PANTHER" id="PTHR42203:SF2">
    <property type="entry name" value="UPF0058 PROTEIN MJ1205"/>
    <property type="match status" value="1"/>
</dbReference>
<dbReference type="Gene3D" id="1.20.1270.110">
    <property type="entry name" value="Uncharacterised protein family UPF0058"/>
    <property type="match status" value="1"/>
</dbReference>
<evidence type="ECO:0000313" key="1">
    <source>
        <dbReference type="EMBL" id="TAJ44883.1"/>
    </source>
</evidence>
<proteinExistence type="predicted"/>
<protein>
    <recommendedName>
        <fullName evidence="3">Metal-binding protein</fullName>
    </recommendedName>
</protein>
<dbReference type="PANTHER" id="PTHR42203">
    <property type="entry name" value="UPF0058 PROTEIN MJ1205"/>
    <property type="match status" value="1"/>
</dbReference>
<dbReference type="Pfam" id="PF01893">
    <property type="entry name" value="UPF0058"/>
    <property type="match status" value="1"/>
</dbReference>
<dbReference type="SUPFAM" id="SSF140371">
    <property type="entry name" value="Vng1086c-like"/>
    <property type="match status" value="1"/>
</dbReference>
<reference evidence="1 2" key="1">
    <citation type="submission" date="2017-11" db="EMBL/GenBank/DDBJ databases">
        <title>Isolation and Characterization of Methanofollis Species from Methane Seep Offshore SW Taiwan.</title>
        <authorList>
            <person name="Teng N.-H."/>
            <person name="Lai M.-C."/>
            <person name="Chen S.-C."/>
        </authorList>
    </citation>
    <scope>NUCLEOTIDE SEQUENCE [LARGE SCALE GENOMIC DNA]</scope>
    <source>
        <strain evidence="1 2">FWC-SCC2</strain>
    </source>
</reference>
<organism evidence="1 2">
    <name type="scientific">Methanofollis fontis</name>
    <dbReference type="NCBI Taxonomy" id="2052832"/>
    <lineage>
        <taxon>Archaea</taxon>
        <taxon>Methanobacteriati</taxon>
        <taxon>Methanobacteriota</taxon>
        <taxon>Stenosarchaea group</taxon>
        <taxon>Methanomicrobia</taxon>
        <taxon>Methanomicrobiales</taxon>
        <taxon>Methanomicrobiaceae</taxon>
        <taxon>Methanofollis</taxon>
    </lineage>
</organism>
<name>A0A483CTY5_9EURY</name>
<accession>A0A483CTY5</accession>
<gene>
    <name evidence="1" type="ORF">CUJ86_06260</name>
</gene>
<dbReference type="AlphaFoldDB" id="A0A483CTY5"/>
<sequence>MYFLKLGDCVQKEELLHLHMLLMHIKKYYETSTGDEIFTPDYDGLGVSPAHIHKNKISHKKAILALGEDLIHQIRTAPHARQVEFTHKATHNEGIVQEH</sequence>
<dbReference type="Proteomes" id="UP000292580">
    <property type="component" value="Unassembled WGS sequence"/>
</dbReference>
<dbReference type="OrthoDB" id="280319at2157"/>
<keyword evidence="2" id="KW-1185">Reference proteome</keyword>
<evidence type="ECO:0000313" key="2">
    <source>
        <dbReference type="Proteomes" id="UP000292580"/>
    </source>
</evidence>
<dbReference type="EMBL" id="PGCL01000002">
    <property type="protein sequence ID" value="TAJ44883.1"/>
    <property type="molecule type" value="Genomic_DNA"/>
</dbReference>
<evidence type="ECO:0008006" key="3">
    <source>
        <dbReference type="Google" id="ProtNLM"/>
    </source>
</evidence>